<accession>A0A931IGY3</accession>
<protein>
    <submittedName>
        <fullName evidence="1">Uncharacterized protein</fullName>
    </submittedName>
</protein>
<dbReference type="AlphaFoldDB" id="A0A931IGY3"/>
<proteinExistence type="predicted"/>
<keyword evidence="2" id="KW-1185">Reference proteome</keyword>
<gene>
    <name evidence="1" type="ORF">IT779_28390</name>
</gene>
<dbReference type="EMBL" id="JADMLG010000014">
    <property type="protein sequence ID" value="MBH0780196.1"/>
    <property type="molecule type" value="Genomic_DNA"/>
</dbReference>
<organism evidence="1 2">
    <name type="scientific">Nocardia bovistercoris</name>
    <dbReference type="NCBI Taxonomy" id="2785916"/>
    <lineage>
        <taxon>Bacteria</taxon>
        <taxon>Bacillati</taxon>
        <taxon>Actinomycetota</taxon>
        <taxon>Actinomycetes</taxon>
        <taxon>Mycobacteriales</taxon>
        <taxon>Nocardiaceae</taxon>
        <taxon>Nocardia</taxon>
    </lineage>
</organism>
<sequence>MAEQFPESIDRRGGSRSPEAWWAGVRKHPLRYRVLVVAPSALDAVRGLGGWMFDMTAAGWEVTVLAHEHRDPRALAILGVDGLDLDRALAMPVGDASPDLVAVAHEMYRGDVVTRERVLHGCGCHRAETMVWGRDLPMAAADSLDATRHRVSAAGRAFKACALRAAGIAADASAVTETLWVERSALRGRRGRVASMRVDQAVLESNSATVALLR</sequence>
<name>A0A931IGY3_9NOCA</name>
<reference evidence="1" key="1">
    <citation type="submission" date="2020-11" db="EMBL/GenBank/DDBJ databases">
        <title>Nocardia NEAU-351.nov., a novel actinomycete isolated from the cow dung.</title>
        <authorList>
            <person name="Zhang X."/>
        </authorList>
    </citation>
    <scope>NUCLEOTIDE SEQUENCE</scope>
    <source>
        <strain evidence="1">NEAU-351</strain>
    </source>
</reference>
<dbReference type="Proteomes" id="UP000655751">
    <property type="component" value="Unassembled WGS sequence"/>
</dbReference>
<dbReference type="RefSeq" id="WP_196152506.1">
    <property type="nucleotide sequence ID" value="NZ_JADMLG010000014.1"/>
</dbReference>
<evidence type="ECO:0000313" key="1">
    <source>
        <dbReference type="EMBL" id="MBH0780196.1"/>
    </source>
</evidence>
<comment type="caution">
    <text evidence="1">The sequence shown here is derived from an EMBL/GenBank/DDBJ whole genome shotgun (WGS) entry which is preliminary data.</text>
</comment>
<evidence type="ECO:0000313" key="2">
    <source>
        <dbReference type="Proteomes" id="UP000655751"/>
    </source>
</evidence>